<organism evidence="2 3">
    <name type="scientific">Ruminococcus difficilis</name>
    <dbReference type="NCBI Taxonomy" id="2763069"/>
    <lineage>
        <taxon>Bacteria</taxon>
        <taxon>Bacillati</taxon>
        <taxon>Bacillota</taxon>
        <taxon>Clostridia</taxon>
        <taxon>Eubacteriales</taxon>
        <taxon>Oscillospiraceae</taxon>
        <taxon>Ruminococcus</taxon>
    </lineage>
</organism>
<comment type="caution">
    <text evidence="2">The sequence shown here is derived from an EMBL/GenBank/DDBJ whole genome shotgun (WGS) entry which is preliminary data.</text>
</comment>
<dbReference type="AlphaFoldDB" id="A0A934WTB7"/>
<dbReference type="EMBL" id="JAEQMG010000143">
    <property type="protein sequence ID" value="MBK6089577.1"/>
    <property type="molecule type" value="Genomic_DNA"/>
</dbReference>
<name>A0A934WTB7_9FIRM</name>
<gene>
    <name evidence="2" type="ORF">JKK62_13160</name>
</gene>
<keyword evidence="3" id="KW-1185">Reference proteome</keyword>
<dbReference type="Gene3D" id="1.10.260.40">
    <property type="entry name" value="lambda repressor-like DNA-binding domains"/>
    <property type="match status" value="1"/>
</dbReference>
<evidence type="ECO:0000313" key="3">
    <source>
        <dbReference type="Proteomes" id="UP000633365"/>
    </source>
</evidence>
<feature type="domain" description="HTH cro/C1-type" evidence="1">
    <location>
        <begin position="5"/>
        <end position="59"/>
    </location>
</feature>
<dbReference type="InterPro" id="IPR001387">
    <property type="entry name" value="Cro/C1-type_HTH"/>
</dbReference>
<reference evidence="2" key="1">
    <citation type="submission" date="2021-01" db="EMBL/GenBank/DDBJ databases">
        <title>Genome public.</title>
        <authorList>
            <person name="Liu C."/>
            <person name="Sun Q."/>
        </authorList>
    </citation>
    <scope>NUCLEOTIDE SEQUENCE</scope>
    <source>
        <strain evidence="2">M6</strain>
    </source>
</reference>
<dbReference type="SMART" id="SM00530">
    <property type="entry name" value="HTH_XRE"/>
    <property type="match status" value="1"/>
</dbReference>
<dbReference type="InterPro" id="IPR010982">
    <property type="entry name" value="Lambda_DNA-bd_dom_sf"/>
</dbReference>
<dbReference type="Proteomes" id="UP000633365">
    <property type="component" value="Unassembled WGS sequence"/>
</dbReference>
<dbReference type="SUPFAM" id="SSF47413">
    <property type="entry name" value="lambda repressor-like DNA-binding domains"/>
    <property type="match status" value="1"/>
</dbReference>
<sequence length="65" mass="7160">MKILLSQFLEQHHLSIRQAAIMTGVPRSTIGDIVTGRVSPTLATMEQLAAGLKTTISNLYESEYK</sequence>
<dbReference type="Pfam" id="PF01381">
    <property type="entry name" value="HTH_3"/>
    <property type="match status" value="1"/>
</dbReference>
<dbReference type="RefSeq" id="WP_201428293.1">
    <property type="nucleotide sequence ID" value="NZ_JAEQMG010000143.1"/>
</dbReference>
<accession>A0A934WTB7</accession>
<dbReference type="GO" id="GO:0003677">
    <property type="term" value="F:DNA binding"/>
    <property type="evidence" value="ECO:0007669"/>
    <property type="project" value="InterPro"/>
</dbReference>
<proteinExistence type="predicted"/>
<evidence type="ECO:0000313" key="2">
    <source>
        <dbReference type="EMBL" id="MBK6089577.1"/>
    </source>
</evidence>
<dbReference type="CDD" id="cd00093">
    <property type="entry name" value="HTH_XRE"/>
    <property type="match status" value="1"/>
</dbReference>
<evidence type="ECO:0000259" key="1">
    <source>
        <dbReference type="PROSITE" id="PS50943"/>
    </source>
</evidence>
<protein>
    <submittedName>
        <fullName evidence="2">Helix-turn-helix transcriptional regulator</fullName>
    </submittedName>
</protein>
<dbReference type="PROSITE" id="PS50943">
    <property type="entry name" value="HTH_CROC1"/>
    <property type="match status" value="1"/>
</dbReference>